<sequence>MGSRILIVGAGAVGGYFGARLVAAGHDVTFLVRPGRRQQIHAEGLCLISTMGDETVRPQMVMASEIDGPYDIVLLSVKAYSLDAAMTDFAPAVGPDTRIIPLLNGMRHLDVLSERFGPAAVMGGTCFIVSKLDQQGRIIQTGPRPRLSFGELAGADTPQDHAIVQTLSAPGFDTVLSSDILQDMWNKWVLLASLGAICCLMRGTVGEIASQPSGPDFARMVIGECTSIATAAGYPLPEDNVQGIVRMLTKPDSTLTSSMYRDLMQGAPVEAGQIIGDLVKRARAAQVATPVLDLVDLNLCVYERQRQDRTA</sequence>
<evidence type="ECO:0000259" key="12">
    <source>
        <dbReference type="Pfam" id="PF02558"/>
    </source>
</evidence>
<dbReference type="UniPathway" id="UPA00028">
    <property type="reaction ID" value="UER00004"/>
</dbReference>
<keyword evidence="15" id="KW-1185">Reference proteome</keyword>
<keyword evidence="8 11" id="KW-0560">Oxidoreductase</keyword>
<comment type="caution">
    <text evidence="14">The sequence shown here is derived from an EMBL/GenBank/DDBJ whole genome shotgun (WGS) entry which is preliminary data.</text>
</comment>
<dbReference type="GO" id="GO:0005737">
    <property type="term" value="C:cytoplasm"/>
    <property type="evidence" value="ECO:0007669"/>
    <property type="project" value="TreeGrafter"/>
</dbReference>
<proteinExistence type="inferred from homology"/>
<dbReference type="EC" id="1.1.1.169" evidence="4 11"/>
<dbReference type="GO" id="GO:0015940">
    <property type="term" value="P:pantothenate biosynthetic process"/>
    <property type="evidence" value="ECO:0007669"/>
    <property type="project" value="UniProtKB-UniPathway"/>
</dbReference>
<comment type="pathway">
    <text evidence="2 11">Cofactor biosynthesis; (R)-pantothenate biosynthesis; (R)-pantoate from 3-methyl-2-oxobutanoate: step 2/2.</text>
</comment>
<name>A0A365YZC0_9PROT</name>
<dbReference type="Gene3D" id="1.10.1040.10">
    <property type="entry name" value="N-(1-d-carboxylethyl)-l-norvaline Dehydrogenase, domain 2"/>
    <property type="match status" value="1"/>
</dbReference>
<accession>A0A365YZC0</accession>
<evidence type="ECO:0000313" key="15">
    <source>
        <dbReference type="Proteomes" id="UP000252680"/>
    </source>
</evidence>
<dbReference type="Pfam" id="PF08546">
    <property type="entry name" value="ApbA_C"/>
    <property type="match status" value="1"/>
</dbReference>
<evidence type="ECO:0000259" key="13">
    <source>
        <dbReference type="Pfam" id="PF08546"/>
    </source>
</evidence>
<evidence type="ECO:0000256" key="11">
    <source>
        <dbReference type="RuleBase" id="RU362068"/>
    </source>
</evidence>
<dbReference type="PANTHER" id="PTHR21708">
    <property type="entry name" value="PROBABLE 2-DEHYDROPANTOATE 2-REDUCTASE"/>
    <property type="match status" value="1"/>
</dbReference>
<evidence type="ECO:0000256" key="9">
    <source>
        <dbReference type="ARBA" id="ARBA00032024"/>
    </source>
</evidence>
<dbReference type="InterPro" id="IPR008927">
    <property type="entry name" value="6-PGluconate_DH-like_C_sf"/>
</dbReference>
<feature type="domain" description="Ketopantoate reductase C-terminal" evidence="13">
    <location>
        <begin position="179"/>
        <end position="295"/>
    </location>
</feature>
<dbReference type="GO" id="GO:0008677">
    <property type="term" value="F:2-dehydropantoate 2-reductase activity"/>
    <property type="evidence" value="ECO:0007669"/>
    <property type="project" value="UniProtKB-EC"/>
</dbReference>
<evidence type="ECO:0000313" key="14">
    <source>
        <dbReference type="EMBL" id="RBM08827.1"/>
    </source>
</evidence>
<feature type="domain" description="Ketopantoate reductase N-terminal" evidence="12">
    <location>
        <begin position="5"/>
        <end position="153"/>
    </location>
</feature>
<gene>
    <name evidence="14" type="ORF">NJLHNGOC_03475</name>
</gene>
<evidence type="ECO:0000256" key="10">
    <source>
        <dbReference type="ARBA" id="ARBA00048793"/>
    </source>
</evidence>
<dbReference type="OrthoDB" id="247668at2"/>
<comment type="catalytic activity">
    <reaction evidence="10 11">
        <text>(R)-pantoate + NADP(+) = 2-dehydropantoate + NADPH + H(+)</text>
        <dbReference type="Rhea" id="RHEA:16233"/>
        <dbReference type="ChEBI" id="CHEBI:11561"/>
        <dbReference type="ChEBI" id="CHEBI:15378"/>
        <dbReference type="ChEBI" id="CHEBI:15980"/>
        <dbReference type="ChEBI" id="CHEBI:57783"/>
        <dbReference type="ChEBI" id="CHEBI:58349"/>
        <dbReference type="EC" id="1.1.1.169"/>
    </reaction>
</comment>
<dbReference type="InterPro" id="IPR051402">
    <property type="entry name" value="KPR-Related"/>
</dbReference>
<dbReference type="SUPFAM" id="SSF51735">
    <property type="entry name" value="NAD(P)-binding Rossmann-fold domains"/>
    <property type="match status" value="1"/>
</dbReference>
<dbReference type="EMBL" id="QEXL01000003">
    <property type="protein sequence ID" value="RBM08827.1"/>
    <property type="molecule type" value="Genomic_DNA"/>
</dbReference>
<comment type="function">
    <text evidence="1 11">Catalyzes the NADPH-dependent reduction of ketopantoate into pantoic acid.</text>
</comment>
<evidence type="ECO:0000256" key="1">
    <source>
        <dbReference type="ARBA" id="ARBA00002919"/>
    </source>
</evidence>
<keyword evidence="6 11" id="KW-0566">Pantothenate biosynthesis</keyword>
<evidence type="ECO:0000256" key="3">
    <source>
        <dbReference type="ARBA" id="ARBA00007870"/>
    </source>
</evidence>
<dbReference type="PANTHER" id="PTHR21708:SF26">
    <property type="entry name" value="2-DEHYDROPANTOATE 2-REDUCTASE"/>
    <property type="match status" value="1"/>
</dbReference>
<dbReference type="InterPro" id="IPR036291">
    <property type="entry name" value="NAD(P)-bd_dom_sf"/>
</dbReference>
<dbReference type="InterPro" id="IPR013328">
    <property type="entry name" value="6PGD_dom2"/>
</dbReference>
<dbReference type="Pfam" id="PF02558">
    <property type="entry name" value="ApbA"/>
    <property type="match status" value="1"/>
</dbReference>
<dbReference type="InterPro" id="IPR003710">
    <property type="entry name" value="ApbA"/>
</dbReference>
<evidence type="ECO:0000256" key="8">
    <source>
        <dbReference type="ARBA" id="ARBA00023002"/>
    </source>
</evidence>
<keyword evidence="7 11" id="KW-0521">NADP</keyword>
<evidence type="ECO:0000256" key="2">
    <source>
        <dbReference type="ARBA" id="ARBA00004994"/>
    </source>
</evidence>
<organism evidence="14 15">
    <name type="scientific">Novacetimonas cocois</name>
    <dbReference type="NCBI Taxonomy" id="1747507"/>
    <lineage>
        <taxon>Bacteria</taxon>
        <taxon>Pseudomonadati</taxon>
        <taxon>Pseudomonadota</taxon>
        <taxon>Alphaproteobacteria</taxon>
        <taxon>Acetobacterales</taxon>
        <taxon>Acetobacteraceae</taxon>
        <taxon>Novacetimonas</taxon>
    </lineage>
</organism>
<dbReference type="Proteomes" id="UP000252680">
    <property type="component" value="Unassembled WGS sequence"/>
</dbReference>
<dbReference type="Gene3D" id="3.40.50.720">
    <property type="entry name" value="NAD(P)-binding Rossmann-like Domain"/>
    <property type="match status" value="1"/>
</dbReference>
<dbReference type="NCBIfam" id="TIGR00745">
    <property type="entry name" value="apbA_panE"/>
    <property type="match status" value="1"/>
</dbReference>
<comment type="similarity">
    <text evidence="3 11">Belongs to the ketopantoate reductase family.</text>
</comment>
<evidence type="ECO:0000256" key="4">
    <source>
        <dbReference type="ARBA" id="ARBA00013014"/>
    </source>
</evidence>
<dbReference type="SUPFAM" id="SSF48179">
    <property type="entry name" value="6-phosphogluconate dehydrogenase C-terminal domain-like"/>
    <property type="match status" value="1"/>
</dbReference>
<reference evidence="14 15" key="1">
    <citation type="submission" date="2018-05" db="EMBL/GenBank/DDBJ databases">
        <title>Komagataeibacter cocois sp. nov., for a novel cellulose- producing strain isolated from coconut milk.</title>
        <authorList>
            <person name="Liu L."/>
            <person name="Wang Y."/>
            <person name="Liu S."/>
            <person name="Bi J."/>
            <person name="Chen H."/>
            <person name="Deng J."/>
            <person name="Zhang C."/>
            <person name="Hu Q."/>
            <person name="Li C."/>
        </authorList>
    </citation>
    <scope>NUCLEOTIDE SEQUENCE [LARGE SCALE GENOMIC DNA]</scope>
    <source>
        <strain evidence="14 15">WE7</strain>
    </source>
</reference>
<dbReference type="FunFam" id="3.40.50.720:FF:000307">
    <property type="entry name" value="2-dehydropantoate 2-reductase"/>
    <property type="match status" value="1"/>
</dbReference>
<evidence type="ECO:0000256" key="6">
    <source>
        <dbReference type="ARBA" id="ARBA00022655"/>
    </source>
</evidence>
<dbReference type="InterPro" id="IPR013752">
    <property type="entry name" value="KPA_reductase"/>
</dbReference>
<dbReference type="AlphaFoldDB" id="A0A365YZC0"/>
<dbReference type="RefSeq" id="WP_113595112.1">
    <property type="nucleotide sequence ID" value="NZ_QEXL01000003.1"/>
</dbReference>
<evidence type="ECO:0000256" key="5">
    <source>
        <dbReference type="ARBA" id="ARBA00019465"/>
    </source>
</evidence>
<dbReference type="InterPro" id="IPR013332">
    <property type="entry name" value="KPR_N"/>
</dbReference>
<dbReference type="FunFam" id="1.10.1040.10:FF:000017">
    <property type="entry name" value="2-dehydropantoate 2-reductase"/>
    <property type="match status" value="1"/>
</dbReference>
<protein>
    <recommendedName>
        <fullName evidence="5 11">2-dehydropantoate 2-reductase</fullName>
        <ecNumber evidence="4 11">1.1.1.169</ecNumber>
    </recommendedName>
    <alternativeName>
        <fullName evidence="9 11">Ketopantoate reductase</fullName>
    </alternativeName>
</protein>
<evidence type="ECO:0000256" key="7">
    <source>
        <dbReference type="ARBA" id="ARBA00022857"/>
    </source>
</evidence>